<feature type="compositionally biased region" description="Polar residues" evidence="2">
    <location>
        <begin position="230"/>
        <end position="257"/>
    </location>
</feature>
<dbReference type="AlphaFoldDB" id="A0A1B9ITB4"/>
<evidence type="ECO:0000256" key="2">
    <source>
        <dbReference type="SAM" id="MobiDB-lite"/>
    </source>
</evidence>
<proteinExistence type="predicted"/>
<name>A0A1B9ITB4_9TREE</name>
<organism evidence="3 4">
    <name type="scientific">Kwoniella mangroviensis CBS 10435</name>
    <dbReference type="NCBI Taxonomy" id="1331196"/>
    <lineage>
        <taxon>Eukaryota</taxon>
        <taxon>Fungi</taxon>
        <taxon>Dikarya</taxon>
        <taxon>Basidiomycota</taxon>
        <taxon>Agaricomycotina</taxon>
        <taxon>Tremellomycetes</taxon>
        <taxon>Tremellales</taxon>
        <taxon>Cryptococcaceae</taxon>
        <taxon>Kwoniella</taxon>
    </lineage>
</organism>
<feature type="region of interest" description="Disordered" evidence="2">
    <location>
        <begin position="224"/>
        <end position="345"/>
    </location>
</feature>
<feature type="region of interest" description="Disordered" evidence="2">
    <location>
        <begin position="89"/>
        <end position="127"/>
    </location>
</feature>
<gene>
    <name evidence="3" type="ORF">L486_03255</name>
</gene>
<feature type="region of interest" description="Disordered" evidence="2">
    <location>
        <begin position="184"/>
        <end position="203"/>
    </location>
</feature>
<dbReference type="EMBL" id="KI669461">
    <property type="protein sequence ID" value="OCF58765.1"/>
    <property type="molecule type" value="Genomic_DNA"/>
</dbReference>
<feature type="compositionally biased region" description="Low complexity" evidence="2">
    <location>
        <begin position="320"/>
        <end position="335"/>
    </location>
</feature>
<feature type="coiled-coil region" evidence="1">
    <location>
        <begin position="364"/>
        <end position="391"/>
    </location>
</feature>
<keyword evidence="1" id="KW-0175">Coiled coil</keyword>
<reference evidence="3 4" key="1">
    <citation type="submission" date="2013-07" db="EMBL/GenBank/DDBJ databases">
        <title>The Genome Sequence of Kwoniella mangroviensis CBS10435.</title>
        <authorList>
            <consortium name="The Broad Institute Genome Sequencing Platform"/>
            <person name="Cuomo C."/>
            <person name="Litvintseva A."/>
            <person name="Chen Y."/>
            <person name="Heitman J."/>
            <person name="Sun S."/>
            <person name="Springer D."/>
            <person name="Dromer F."/>
            <person name="Young S.K."/>
            <person name="Zeng Q."/>
            <person name="Gargeya S."/>
            <person name="Fitzgerald M."/>
            <person name="Abouelleil A."/>
            <person name="Alvarado L."/>
            <person name="Berlin A.M."/>
            <person name="Chapman S.B."/>
            <person name="Dewar J."/>
            <person name="Goldberg J."/>
            <person name="Griggs A."/>
            <person name="Gujja S."/>
            <person name="Hansen M."/>
            <person name="Howarth C."/>
            <person name="Imamovic A."/>
            <person name="Larimer J."/>
            <person name="McCowan C."/>
            <person name="Murphy C."/>
            <person name="Pearson M."/>
            <person name="Priest M."/>
            <person name="Roberts A."/>
            <person name="Saif S."/>
            <person name="Shea T."/>
            <person name="Sykes S."/>
            <person name="Wortman J."/>
            <person name="Nusbaum C."/>
            <person name="Birren B."/>
        </authorList>
    </citation>
    <scope>NUCLEOTIDE SEQUENCE [LARGE SCALE GENOMIC DNA]</scope>
    <source>
        <strain evidence="3 4">CBS 10435</strain>
    </source>
</reference>
<keyword evidence="4" id="KW-1185">Reference proteome</keyword>
<evidence type="ECO:0000313" key="3">
    <source>
        <dbReference type="EMBL" id="OCF58765.1"/>
    </source>
</evidence>
<feature type="compositionally biased region" description="Polar residues" evidence="2">
    <location>
        <begin position="336"/>
        <end position="345"/>
    </location>
</feature>
<feature type="compositionally biased region" description="Low complexity" evidence="2">
    <location>
        <begin position="93"/>
        <end position="106"/>
    </location>
</feature>
<dbReference type="OrthoDB" id="10594223at2759"/>
<accession>A0A1B9ITB4</accession>
<evidence type="ECO:0000313" key="4">
    <source>
        <dbReference type="Proteomes" id="UP000092583"/>
    </source>
</evidence>
<sequence length="486" mass="54117">MSDPTDIPIPDEVYNLYLRTLKDGDPIHPNMARRKVHFPSLIEDWTTFWNPFLKDKTLAQISTTDEFRALNSFMLTLLTTIENIDKDKHDASATDASQAGSSQSADDAQDQPPSPQSGDALVGWKGKGSGLKNVVQEHTDPEETPTATIREQQKALDVLAAKVNSQDETIRQVKERLSRLEAGSKPTSFTCQPASAESSEINSHPLTEEATDQAKHAPKVLPLHLDTSDHPVSNPNDVNDQHNLPTEIETSPDSSFSDEGYDVVAVSPNSPSGNRSPIVEELKAVEGFQPGTPDPFSPETAAGIEPVESQSSNPDKSEVPPETSSLDTSSPSPWSQTVVPSNDDQASNFTRELAKQLLLLKVRIIQLEEDHNASQLEIQSLKTEIESIKNSQPLTRKDRKGLKHLQDEMNKLRIIQNNDIKNNIFFKELLEKINERIEDMEPGKMASLLNNLNYLKGRLEVLEDRLKLQERRIGDFADDNTRIREV</sequence>
<feature type="coiled-coil region" evidence="1">
    <location>
        <begin position="445"/>
        <end position="479"/>
    </location>
</feature>
<protein>
    <submittedName>
        <fullName evidence="3">Uncharacterized protein</fullName>
    </submittedName>
</protein>
<dbReference type="Proteomes" id="UP000092583">
    <property type="component" value="Unassembled WGS sequence"/>
</dbReference>
<reference evidence="4" key="2">
    <citation type="submission" date="2013-12" db="EMBL/GenBank/DDBJ databases">
        <title>Evolution of pathogenesis and genome organization in the Tremellales.</title>
        <authorList>
            <person name="Cuomo C."/>
            <person name="Litvintseva A."/>
            <person name="Heitman J."/>
            <person name="Chen Y."/>
            <person name="Sun S."/>
            <person name="Springer D."/>
            <person name="Dromer F."/>
            <person name="Young S."/>
            <person name="Zeng Q."/>
            <person name="Chapman S."/>
            <person name="Gujja S."/>
            <person name="Saif S."/>
            <person name="Birren B."/>
        </authorList>
    </citation>
    <scope>NUCLEOTIDE SEQUENCE [LARGE SCALE GENOMIC DNA]</scope>
    <source>
        <strain evidence="4">CBS 10435</strain>
    </source>
</reference>
<feature type="compositionally biased region" description="Polar residues" evidence="2">
    <location>
        <begin position="185"/>
        <end position="203"/>
    </location>
</feature>
<evidence type="ECO:0000256" key="1">
    <source>
        <dbReference type="SAM" id="Coils"/>
    </source>
</evidence>